<sequence length="518" mass="58649">MSTPPGVPDFVKKLYRMLEDSTHNHIVSWGMNGDTFVVREPNEFARNILPKHFKHNNFASFVRQLNKYDFHKIKNSEDSNKPYGDQAWEFQHPKFQYNKRELLEMIKRKIPNKNKALTGVGSLPDEMKAVAEDLHYQIGNVTKAQSDMGTYLQSLSKNYQMVIEEILLFRKSMMAQDQLMHNLIQYLVNRESKSNENSNASPYSTGSSEALKLLNTYNEISKANVNQGAEMDKRAQILQQFAASSMDQHISNSDYLGLNDNNRGYNSSNNDGQRGANQSAWSVPPKVLLVEDDTMCQRLSGKLLQIFGCSFDIATDGVAAVNRMNLEKYDIVFMDIVMPNLDGVSATSRIRQFDSVTPIISMTSNTTENDCMTYLATGMNDILAKPFSKAGLYSMLEKYCIHLRAMRNMRETSRNPSLNTSTLPPVMSNVYNSNESNDNNNTSGPPYSHASAMNDQQHNGYNISLMAGFAVPSVNSLSQNNNILPSIMFTNQNIRANPDYPYETNDARRKRPKFEVIE</sequence>
<evidence type="ECO:0000256" key="4">
    <source>
        <dbReference type="ARBA" id="ARBA00023125"/>
    </source>
</evidence>
<evidence type="ECO:0000256" key="3">
    <source>
        <dbReference type="ARBA" id="ARBA00023012"/>
    </source>
</evidence>
<keyword evidence="5 6" id="KW-0539">Nucleus</keyword>
<feature type="domain" description="Response regulatory" evidence="9">
    <location>
        <begin position="286"/>
        <end position="400"/>
    </location>
</feature>
<comment type="caution">
    <text evidence="10">The sequence shown here is derived from an EMBL/GenBank/DDBJ whole genome shotgun (WGS) entry which is preliminary data.</text>
</comment>
<accession>A0ABR2W119</accession>
<dbReference type="SUPFAM" id="SSF46785">
    <property type="entry name" value="Winged helix' DNA-binding domain"/>
    <property type="match status" value="1"/>
</dbReference>
<dbReference type="InterPro" id="IPR014402">
    <property type="entry name" value="Sig_transdc_resp-reg_Skn7"/>
</dbReference>
<name>A0ABR2W119_9FUNG</name>
<dbReference type="SMART" id="SM00448">
    <property type="entry name" value="REC"/>
    <property type="match status" value="1"/>
</dbReference>
<dbReference type="GO" id="GO:0016301">
    <property type="term" value="F:kinase activity"/>
    <property type="evidence" value="ECO:0007669"/>
    <property type="project" value="UniProtKB-KW"/>
</dbReference>
<keyword evidence="2 7" id="KW-0597">Phosphoprotein</keyword>
<dbReference type="Pfam" id="PF00447">
    <property type="entry name" value="HSF_DNA-bind"/>
    <property type="match status" value="1"/>
</dbReference>
<dbReference type="PROSITE" id="PS00434">
    <property type="entry name" value="HSF_DOMAIN"/>
    <property type="match status" value="1"/>
</dbReference>
<feature type="modified residue" description="4-aspartylphosphate" evidence="7">
    <location>
        <position position="335"/>
    </location>
</feature>
<feature type="region of interest" description="Disordered" evidence="8">
    <location>
        <begin position="431"/>
        <end position="454"/>
    </location>
</feature>
<dbReference type="PANTHER" id="PTHR45339:SF1">
    <property type="entry name" value="HYBRID SIGNAL TRANSDUCTION HISTIDINE KINASE J"/>
    <property type="match status" value="1"/>
</dbReference>
<keyword evidence="6" id="KW-0805">Transcription regulation</keyword>
<evidence type="ECO:0000259" key="9">
    <source>
        <dbReference type="PROSITE" id="PS50110"/>
    </source>
</evidence>
<proteinExistence type="predicted"/>
<dbReference type="CDD" id="cd17546">
    <property type="entry name" value="REC_hyHK_CKI1_RcsC-like"/>
    <property type="match status" value="1"/>
</dbReference>
<reference evidence="10 11" key="1">
    <citation type="submission" date="2023-04" db="EMBL/GenBank/DDBJ databases">
        <title>Genome of Basidiobolus ranarum AG-B5.</title>
        <authorList>
            <person name="Stajich J.E."/>
            <person name="Carter-House D."/>
            <person name="Gryganskyi A."/>
        </authorList>
    </citation>
    <scope>NUCLEOTIDE SEQUENCE [LARGE SCALE GENOMIC DNA]</scope>
    <source>
        <strain evidence="10 11">AG-B5</strain>
    </source>
</reference>
<evidence type="ECO:0000256" key="8">
    <source>
        <dbReference type="SAM" id="MobiDB-lite"/>
    </source>
</evidence>
<dbReference type="SUPFAM" id="SSF52172">
    <property type="entry name" value="CheY-like"/>
    <property type="match status" value="1"/>
</dbReference>
<dbReference type="Gene3D" id="3.40.50.2300">
    <property type="match status" value="1"/>
</dbReference>
<dbReference type="SMART" id="SM00415">
    <property type="entry name" value="HSF"/>
    <property type="match status" value="1"/>
</dbReference>
<dbReference type="InterPro" id="IPR000232">
    <property type="entry name" value="HSF_DNA-bd"/>
</dbReference>
<evidence type="ECO:0000256" key="6">
    <source>
        <dbReference type="PIRNR" id="PIRNR002595"/>
    </source>
</evidence>
<dbReference type="InterPro" id="IPR036390">
    <property type="entry name" value="WH_DNA-bd_sf"/>
</dbReference>
<keyword evidence="3" id="KW-0902">Two-component regulatory system</keyword>
<comment type="subcellular location">
    <subcellularLocation>
        <location evidence="1 6">Nucleus</location>
    </subcellularLocation>
</comment>
<dbReference type="InterPro" id="IPR011006">
    <property type="entry name" value="CheY-like_superfamily"/>
</dbReference>
<keyword evidence="4 6" id="KW-0238">DNA-binding</keyword>
<dbReference type="Proteomes" id="UP001479436">
    <property type="component" value="Unassembled WGS sequence"/>
</dbReference>
<organism evidence="10 11">
    <name type="scientific">Basidiobolus ranarum</name>
    <dbReference type="NCBI Taxonomy" id="34480"/>
    <lineage>
        <taxon>Eukaryota</taxon>
        <taxon>Fungi</taxon>
        <taxon>Fungi incertae sedis</taxon>
        <taxon>Zoopagomycota</taxon>
        <taxon>Entomophthoromycotina</taxon>
        <taxon>Basidiobolomycetes</taxon>
        <taxon>Basidiobolales</taxon>
        <taxon>Basidiobolaceae</taxon>
        <taxon>Basidiobolus</taxon>
    </lineage>
</organism>
<keyword evidence="10" id="KW-0808">Transferase</keyword>
<gene>
    <name evidence="10" type="primary">SKN7_4</name>
    <name evidence="10" type="ORF">K7432_006833</name>
</gene>
<evidence type="ECO:0000256" key="7">
    <source>
        <dbReference type="PROSITE-ProRule" id="PRU00169"/>
    </source>
</evidence>
<keyword evidence="10" id="KW-0418">Kinase</keyword>
<dbReference type="PRINTS" id="PR00056">
    <property type="entry name" value="HSFDOMAIN"/>
</dbReference>
<dbReference type="PIRSF" id="PIRSF002595">
    <property type="entry name" value="RR_SKN7"/>
    <property type="match status" value="1"/>
</dbReference>
<evidence type="ECO:0000256" key="5">
    <source>
        <dbReference type="ARBA" id="ARBA00023242"/>
    </source>
</evidence>
<keyword evidence="11" id="KW-1185">Reference proteome</keyword>
<evidence type="ECO:0000256" key="2">
    <source>
        <dbReference type="ARBA" id="ARBA00022553"/>
    </source>
</evidence>
<dbReference type="EMBL" id="JASJQH010007191">
    <property type="protein sequence ID" value="KAK9712890.1"/>
    <property type="molecule type" value="Genomic_DNA"/>
</dbReference>
<dbReference type="PANTHER" id="PTHR45339">
    <property type="entry name" value="HYBRID SIGNAL TRANSDUCTION HISTIDINE KINASE J"/>
    <property type="match status" value="1"/>
</dbReference>
<dbReference type="InterPro" id="IPR001789">
    <property type="entry name" value="Sig_transdc_resp-reg_receiver"/>
</dbReference>
<protein>
    <recommendedName>
        <fullName evidence="6">Transcription factor</fullName>
    </recommendedName>
</protein>
<feature type="compositionally biased region" description="Low complexity" evidence="8">
    <location>
        <begin position="431"/>
        <end position="443"/>
    </location>
</feature>
<dbReference type="PROSITE" id="PS50110">
    <property type="entry name" value="RESPONSE_REGULATORY"/>
    <property type="match status" value="1"/>
</dbReference>
<evidence type="ECO:0000256" key="1">
    <source>
        <dbReference type="ARBA" id="ARBA00004123"/>
    </source>
</evidence>
<keyword evidence="6" id="KW-0804">Transcription</keyword>
<dbReference type="Pfam" id="PF00072">
    <property type="entry name" value="Response_reg"/>
    <property type="match status" value="1"/>
</dbReference>
<evidence type="ECO:0000313" key="11">
    <source>
        <dbReference type="Proteomes" id="UP001479436"/>
    </source>
</evidence>
<dbReference type="InterPro" id="IPR036388">
    <property type="entry name" value="WH-like_DNA-bd_sf"/>
</dbReference>
<dbReference type="Gene3D" id="1.10.10.10">
    <property type="entry name" value="Winged helix-like DNA-binding domain superfamily/Winged helix DNA-binding domain"/>
    <property type="match status" value="1"/>
</dbReference>
<evidence type="ECO:0000313" key="10">
    <source>
        <dbReference type="EMBL" id="KAK9712890.1"/>
    </source>
</evidence>